<proteinExistence type="inferred from homology"/>
<evidence type="ECO:0000313" key="5">
    <source>
        <dbReference type="EMBL" id="GLU48463.1"/>
    </source>
</evidence>
<evidence type="ECO:0000313" key="6">
    <source>
        <dbReference type="Proteomes" id="UP001165092"/>
    </source>
</evidence>
<gene>
    <name evidence="5" type="ORF">Nans01_28140</name>
</gene>
<evidence type="ECO:0000256" key="1">
    <source>
        <dbReference type="ARBA" id="ARBA00001554"/>
    </source>
</evidence>
<dbReference type="PANTHER" id="PTHR12599">
    <property type="entry name" value="PTERIN-4-ALPHA-CARBINOLAMINE DEHYDRATASE"/>
    <property type="match status" value="1"/>
</dbReference>
<dbReference type="CDD" id="cd00488">
    <property type="entry name" value="PCD_DCoH"/>
    <property type="match status" value="1"/>
</dbReference>
<dbReference type="HAMAP" id="MF_00434">
    <property type="entry name" value="Pterin_4_alpha"/>
    <property type="match status" value="1"/>
</dbReference>
<comment type="similarity">
    <text evidence="2 4">Belongs to the pterin-4-alpha-carbinolamine dehydratase family.</text>
</comment>
<name>A0A9W6P7I6_9ACTN</name>
<evidence type="ECO:0000256" key="4">
    <source>
        <dbReference type="HAMAP-Rule" id="MF_00434"/>
    </source>
</evidence>
<comment type="caution">
    <text evidence="5">The sequence shown here is derived from an EMBL/GenBank/DDBJ whole genome shotgun (WGS) entry which is preliminary data.</text>
</comment>
<protein>
    <recommendedName>
        <fullName evidence="4">Putative pterin-4-alpha-carbinolamine dehydratase</fullName>
        <shortName evidence="4">PHS</shortName>
        <ecNumber evidence="4">4.2.1.96</ecNumber>
    </recommendedName>
    <alternativeName>
        <fullName evidence="4">4-alpha-hydroxy-tetrahydropterin dehydratase</fullName>
    </alternativeName>
    <alternativeName>
        <fullName evidence="4">Pterin carbinolamine dehydratase</fullName>
        <shortName evidence="4">PCD</shortName>
    </alternativeName>
</protein>
<dbReference type="InterPro" id="IPR036428">
    <property type="entry name" value="PCD_sf"/>
</dbReference>
<dbReference type="PANTHER" id="PTHR12599:SF0">
    <property type="entry name" value="PTERIN-4-ALPHA-CARBINOLAMINE DEHYDRATASE"/>
    <property type="match status" value="1"/>
</dbReference>
<keyword evidence="3 4" id="KW-0456">Lyase</keyword>
<dbReference type="Proteomes" id="UP001165092">
    <property type="component" value="Unassembled WGS sequence"/>
</dbReference>
<comment type="catalytic activity">
    <reaction evidence="1 4">
        <text>(4aS,6R)-4a-hydroxy-L-erythro-5,6,7,8-tetrahydrobiopterin = (6R)-L-erythro-6,7-dihydrobiopterin + H2O</text>
        <dbReference type="Rhea" id="RHEA:11920"/>
        <dbReference type="ChEBI" id="CHEBI:15377"/>
        <dbReference type="ChEBI" id="CHEBI:15642"/>
        <dbReference type="ChEBI" id="CHEBI:43120"/>
        <dbReference type="EC" id="4.2.1.96"/>
    </reaction>
</comment>
<dbReference type="EMBL" id="BSQG01000004">
    <property type="protein sequence ID" value="GLU48463.1"/>
    <property type="molecule type" value="Genomic_DNA"/>
</dbReference>
<dbReference type="SUPFAM" id="SSF55248">
    <property type="entry name" value="PCD-like"/>
    <property type="match status" value="1"/>
</dbReference>
<dbReference type="Gene3D" id="3.30.1360.20">
    <property type="entry name" value="Transcriptional coactivator/pterin dehydratase"/>
    <property type="match status" value="1"/>
</dbReference>
<dbReference type="GO" id="GO:0006729">
    <property type="term" value="P:tetrahydrobiopterin biosynthetic process"/>
    <property type="evidence" value="ECO:0007669"/>
    <property type="project" value="InterPro"/>
</dbReference>
<keyword evidence="6" id="KW-1185">Reference proteome</keyword>
<evidence type="ECO:0000256" key="2">
    <source>
        <dbReference type="ARBA" id="ARBA00006472"/>
    </source>
</evidence>
<dbReference type="GO" id="GO:0008124">
    <property type="term" value="F:4-alpha-hydroxytetrahydrobiopterin dehydratase activity"/>
    <property type="evidence" value="ECO:0007669"/>
    <property type="project" value="UniProtKB-UniRule"/>
</dbReference>
<organism evidence="5 6">
    <name type="scientific">Nocardiopsis ansamitocini</name>
    <dbReference type="NCBI Taxonomy" id="1670832"/>
    <lineage>
        <taxon>Bacteria</taxon>
        <taxon>Bacillati</taxon>
        <taxon>Actinomycetota</taxon>
        <taxon>Actinomycetes</taxon>
        <taxon>Streptosporangiales</taxon>
        <taxon>Nocardiopsidaceae</taxon>
        <taxon>Nocardiopsis</taxon>
    </lineage>
</organism>
<dbReference type="EC" id="4.2.1.96" evidence="4"/>
<sequence length="94" mass="10269">MTVMSYTRADAVLARLPGWARDGRVITRTVETASFKEAVDLVVAVAEAAEEANHHPDIDIRYNRVRFALTSHDAGGLTEQDFSLAAKVDVLAAR</sequence>
<reference evidence="5" key="1">
    <citation type="submission" date="2023-02" db="EMBL/GenBank/DDBJ databases">
        <title>Nocardiopsis ansamitocini NBRC 112285.</title>
        <authorList>
            <person name="Ichikawa N."/>
            <person name="Sato H."/>
            <person name="Tonouchi N."/>
        </authorList>
    </citation>
    <scope>NUCLEOTIDE SEQUENCE</scope>
    <source>
        <strain evidence="5">NBRC 112285</strain>
    </source>
</reference>
<dbReference type="NCBIfam" id="NF002017">
    <property type="entry name" value="PRK00823.1-2"/>
    <property type="match status" value="1"/>
</dbReference>
<dbReference type="InterPro" id="IPR001533">
    <property type="entry name" value="Pterin_deHydtase"/>
</dbReference>
<evidence type="ECO:0000256" key="3">
    <source>
        <dbReference type="ARBA" id="ARBA00023239"/>
    </source>
</evidence>
<dbReference type="Pfam" id="PF01329">
    <property type="entry name" value="Pterin_4a"/>
    <property type="match status" value="1"/>
</dbReference>
<dbReference type="AlphaFoldDB" id="A0A9W6P7I6"/>
<accession>A0A9W6P7I6</accession>